<accession>A0A2W5KV88</accession>
<dbReference type="Gene3D" id="3.40.710.10">
    <property type="entry name" value="DD-peptidase/beta-lactamase superfamily"/>
    <property type="match status" value="2"/>
</dbReference>
<keyword evidence="2" id="KW-0378">Hydrolase</keyword>
<dbReference type="GO" id="GO:0000270">
    <property type="term" value="P:peptidoglycan metabolic process"/>
    <property type="evidence" value="ECO:0007669"/>
    <property type="project" value="TreeGrafter"/>
</dbReference>
<dbReference type="SUPFAM" id="SSF56601">
    <property type="entry name" value="beta-lactamase/transpeptidase-like"/>
    <property type="match status" value="1"/>
</dbReference>
<evidence type="ECO:0000256" key="1">
    <source>
        <dbReference type="ARBA" id="ARBA00006096"/>
    </source>
</evidence>
<proteinExistence type="inferred from homology"/>
<dbReference type="Proteomes" id="UP000249046">
    <property type="component" value="Unassembled WGS sequence"/>
</dbReference>
<dbReference type="PANTHER" id="PTHR30023:SF0">
    <property type="entry name" value="PENICILLIN-SENSITIVE CARBOXYPEPTIDASE A"/>
    <property type="match status" value="1"/>
</dbReference>
<dbReference type="EMBL" id="QFPO01000002">
    <property type="protein sequence ID" value="PZQ19388.1"/>
    <property type="molecule type" value="Genomic_DNA"/>
</dbReference>
<evidence type="ECO:0000313" key="5">
    <source>
        <dbReference type="Proteomes" id="UP000249046"/>
    </source>
</evidence>
<gene>
    <name evidence="4" type="primary">dacB</name>
    <name evidence="4" type="ORF">DI564_01355</name>
</gene>
<keyword evidence="3" id="KW-0732">Signal</keyword>
<protein>
    <submittedName>
        <fullName evidence="4">D-alanyl-D-alanine carboxypeptidase/D-alanyl-D-alanine-endopeptidase</fullName>
    </submittedName>
</protein>
<dbReference type="PANTHER" id="PTHR30023">
    <property type="entry name" value="D-ALANYL-D-ALANINE CARBOXYPEPTIDASE"/>
    <property type="match status" value="1"/>
</dbReference>
<dbReference type="GO" id="GO:0006508">
    <property type="term" value="P:proteolysis"/>
    <property type="evidence" value="ECO:0007669"/>
    <property type="project" value="InterPro"/>
</dbReference>
<keyword evidence="4" id="KW-0121">Carboxypeptidase</keyword>
<reference evidence="4 5" key="1">
    <citation type="submission" date="2017-08" db="EMBL/GenBank/DDBJ databases">
        <title>Infants hospitalized years apart are colonized by the same room-sourced microbial strains.</title>
        <authorList>
            <person name="Brooks B."/>
            <person name="Olm M.R."/>
            <person name="Firek B.A."/>
            <person name="Baker R."/>
            <person name="Thomas B.C."/>
            <person name="Morowitz M.J."/>
            <person name="Banfield J.F."/>
        </authorList>
    </citation>
    <scope>NUCLEOTIDE SEQUENCE [LARGE SCALE GENOMIC DNA]</scope>
    <source>
        <strain evidence="4">S2_005_003_R2_42</strain>
    </source>
</reference>
<dbReference type="InterPro" id="IPR012338">
    <property type="entry name" value="Beta-lactam/transpept-like"/>
</dbReference>
<comment type="similarity">
    <text evidence="1">Belongs to the peptidase S13 family.</text>
</comment>
<dbReference type="PRINTS" id="PR00922">
    <property type="entry name" value="DADACBPTASE3"/>
</dbReference>
<comment type="caution">
    <text evidence="4">The sequence shown here is derived from an EMBL/GenBank/DDBJ whole genome shotgun (WGS) entry which is preliminary data.</text>
</comment>
<dbReference type="InterPro" id="IPR000667">
    <property type="entry name" value="Peptidase_S13"/>
</dbReference>
<organism evidence="4 5">
    <name type="scientific">Rhodanobacter denitrificans</name>
    <dbReference type="NCBI Taxonomy" id="666685"/>
    <lineage>
        <taxon>Bacteria</taxon>
        <taxon>Pseudomonadati</taxon>
        <taxon>Pseudomonadota</taxon>
        <taxon>Gammaproteobacteria</taxon>
        <taxon>Lysobacterales</taxon>
        <taxon>Rhodanobacteraceae</taxon>
        <taxon>Rhodanobacter</taxon>
    </lineage>
</organism>
<dbReference type="NCBIfam" id="TIGR00666">
    <property type="entry name" value="PBP4"/>
    <property type="match status" value="1"/>
</dbReference>
<dbReference type="GO" id="GO:0004185">
    <property type="term" value="F:serine-type carboxypeptidase activity"/>
    <property type="evidence" value="ECO:0007669"/>
    <property type="project" value="InterPro"/>
</dbReference>
<evidence type="ECO:0000256" key="2">
    <source>
        <dbReference type="ARBA" id="ARBA00022801"/>
    </source>
</evidence>
<feature type="chain" id="PRO_5016130060" evidence="3">
    <location>
        <begin position="33"/>
        <end position="527"/>
    </location>
</feature>
<sequence length="527" mass="54780">MIGRGRAGRHRAARLRVAVASVLLALGTGAVAADLAATRAQIDAILAEPRFAAASWGIQVQSLDSGRVVYAHEADRLRVPASTAKLYTAALALATFGADYRIPTVLFATAPPARDGELHGDLVLVGYGDPALGADPAASWADTLAIALRKEGVTRVHGDLVADATRFAAPRYGSGWEAGDLQSWFGAPASALSVDENLVTVQVRPGAAVGDRALLRFEPPGSAPELVNRLVTVARSAGSDGSDVGLLRAPGERTLHAFGTIAAGSAERPYRLALADPAAVAGAQLQAALTRQGVTVDGRVRSVYWPEVRGERDAADAGRLRRIAQVESPPLGDLVRRGLKVSQNLYMQNLFLLVGAAEADAAHAANPDAAGFTGTEQRAANALRRYLTGLGIAPQRAFVEDGAGLSRRNLTTASALTALLVHWGDGESGAPFRLALPQAGVDGSLTGRLRDTPAQGRVYAKTGAMSGVYALAGYLTTAAGERLAFTLLLNQYLPPEDGKAGRPSGELDRIVLALTALDQRSAPAAAQ</sequence>
<name>A0A2W5KV88_9GAMM</name>
<dbReference type="Gene3D" id="3.50.80.20">
    <property type="entry name" value="D-Ala-D-Ala carboxypeptidase C, peptidase S13"/>
    <property type="match status" value="1"/>
</dbReference>
<keyword evidence="4" id="KW-0645">Protease</keyword>
<dbReference type="AlphaFoldDB" id="A0A2W5KV88"/>
<evidence type="ECO:0000256" key="3">
    <source>
        <dbReference type="SAM" id="SignalP"/>
    </source>
</evidence>
<evidence type="ECO:0000313" key="4">
    <source>
        <dbReference type="EMBL" id="PZQ19388.1"/>
    </source>
</evidence>
<feature type="signal peptide" evidence="3">
    <location>
        <begin position="1"/>
        <end position="32"/>
    </location>
</feature>
<dbReference type="Pfam" id="PF02113">
    <property type="entry name" value="Peptidase_S13"/>
    <property type="match status" value="1"/>
</dbReference>